<accession>A0A2A7V0D3</accession>
<dbReference type="RefSeq" id="WP_066536181.1">
    <property type="nucleotide sequence ID" value="NZ_JAOCAL010000016.1"/>
</dbReference>
<dbReference type="GO" id="GO:0047617">
    <property type="term" value="F:fatty acyl-CoA hydrolase activity"/>
    <property type="evidence" value="ECO:0007669"/>
    <property type="project" value="TreeGrafter"/>
</dbReference>
<dbReference type="Pfam" id="PF13279">
    <property type="entry name" value="4HBT_2"/>
    <property type="match status" value="1"/>
</dbReference>
<keyword evidence="2" id="KW-0378">Hydrolase</keyword>
<dbReference type="Gene3D" id="3.10.129.10">
    <property type="entry name" value="Hotdog Thioesterase"/>
    <property type="match status" value="1"/>
</dbReference>
<dbReference type="EMBL" id="PDEA01000001">
    <property type="protein sequence ID" value="PEH91012.1"/>
    <property type="molecule type" value="Genomic_DNA"/>
</dbReference>
<comment type="caution">
    <text evidence="4">The sequence shown here is derived from an EMBL/GenBank/DDBJ whole genome shotgun (WGS) entry which is preliminary data.</text>
</comment>
<evidence type="ECO:0000256" key="2">
    <source>
        <dbReference type="ARBA" id="ARBA00022801"/>
    </source>
</evidence>
<reference evidence="5" key="1">
    <citation type="submission" date="2017-09" db="EMBL/GenBank/DDBJ databases">
        <title>FDA dAtabase for Regulatory Grade micrObial Sequences (FDA-ARGOS): Supporting development and validation of Infectious Disease Dx tests.</title>
        <authorList>
            <person name="Minogue T."/>
            <person name="Wolcott M."/>
            <person name="Wasieloski L."/>
            <person name="Aguilar W."/>
            <person name="Moore D."/>
            <person name="Tallon L."/>
            <person name="Sadzewicz L."/>
            <person name="Ott S."/>
            <person name="Zhao X."/>
            <person name="Nagaraj S."/>
            <person name="Vavikolanu K."/>
            <person name="Aluvathingal J."/>
            <person name="Nadendla S."/>
            <person name="Sichtig H."/>
        </authorList>
    </citation>
    <scope>NUCLEOTIDE SEQUENCE [LARGE SCALE GENOMIC DNA]</scope>
    <source>
        <strain evidence="5">FDAARGOS_394</strain>
    </source>
</reference>
<gene>
    <name evidence="4" type="ORF">CRM82_10385</name>
</gene>
<feature type="region of interest" description="Disordered" evidence="3">
    <location>
        <begin position="1"/>
        <end position="31"/>
    </location>
</feature>
<evidence type="ECO:0000313" key="4">
    <source>
        <dbReference type="EMBL" id="PEH91012.1"/>
    </source>
</evidence>
<dbReference type="InterPro" id="IPR029069">
    <property type="entry name" value="HotDog_dom_sf"/>
</dbReference>
<organism evidence="4 5">
    <name type="scientific">Comamonas terrigena</name>
    <dbReference type="NCBI Taxonomy" id="32013"/>
    <lineage>
        <taxon>Bacteria</taxon>
        <taxon>Pseudomonadati</taxon>
        <taxon>Pseudomonadota</taxon>
        <taxon>Betaproteobacteria</taxon>
        <taxon>Burkholderiales</taxon>
        <taxon>Comamonadaceae</taxon>
        <taxon>Comamonas</taxon>
    </lineage>
</organism>
<proteinExistence type="inferred from homology"/>
<sequence>MTDKPVSSSQPSAASSAAAAATARPSAQPRSSYPVFLPITTRWSDNDVYGHVNNVVYYSWFDTAVNAHLIEQGVLDFHGGDTIGLVVETQCNYFASLAYPQKVEAGIRVARLGGSSVRYEVGIFAAGSEESAAAGHFVHVYVDAATRRPKPLPEALRRVLQALQPATAAAAV</sequence>
<dbReference type="InterPro" id="IPR050563">
    <property type="entry name" value="4-hydroxybenzoyl-CoA_TE"/>
</dbReference>
<dbReference type="Proteomes" id="UP000220246">
    <property type="component" value="Unassembled WGS sequence"/>
</dbReference>
<dbReference type="AlphaFoldDB" id="A0A2A7V0D3"/>
<comment type="similarity">
    <text evidence="1">Belongs to the 4-hydroxybenzoyl-CoA thioesterase family.</text>
</comment>
<dbReference type="OrthoDB" id="9799036at2"/>
<name>A0A2A7V0D3_COMTR</name>
<feature type="compositionally biased region" description="Low complexity" evidence="3">
    <location>
        <begin position="7"/>
        <end position="31"/>
    </location>
</feature>
<dbReference type="CDD" id="cd00586">
    <property type="entry name" value="4HBT"/>
    <property type="match status" value="1"/>
</dbReference>
<dbReference type="PANTHER" id="PTHR31793:SF27">
    <property type="entry name" value="NOVEL THIOESTERASE SUPERFAMILY DOMAIN AND SAPOSIN A-TYPE DOMAIN CONTAINING PROTEIN (0610012H03RIK)"/>
    <property type="match status" value="1"/>
</dbReference>
<dbReference type="STRING" id="1219032.GCA_001515545_01627"/>
<protein>
    <submittedName>
        <fullName evidence="4">Acyl-CoA thioesterase</fullName>
    </submittedName>
</protein>
<keyword evidence="5" id="KW-1185">Reference proteome</keyword>
<dbReference type="PANTHER" id="PTHR31793">
    <property type="entry name" value="4-HYDROXYBENZOYL-COA THIOESTERASE FAMILY MEMBER"/>
    <property type="match status" value="1"/>
</dbReference>
<evidence type="ECO:0000256" key="3">
    <source>
        <dbReference type="SAM" id="MobiDB-lite"/>
    </source>
</evidence>
<evidence type="ECO:0000256" key="1">
    <source>
        <dbReference type="ARBA" id="ARBA00005953"/>
    </source>
</evidence>
<dbReference type="GeneID" id="80801014"/>
<evidence type="ECO:0000313" key="5">
    <source>
        <dbReference type="Proteomes" id="UP000220246"/>
    </source>
</evidence>
<dbReference type="SUPFAM" id="SSF54637">
    <property type="entry name" value="Thioesterase/thiol ester dehydrase-isomerase"/>
    <property type="match status" value="1"/>
</dbReference>